<evidence type="ECO:0000313" key="2">
    <source>
        <dbReference type="Proteomes" id="UP000014629"/>
    </source>
</evidence>
<protein>
    <submittedName>
        <fullName evidence="1">Uncharacterized protein</fullName>
    </submittedName>
</protein>
<dbReference type="EMBL" id="AOPZ01000198">
    <property type="protein sequence ID" value="EPH42927.1"/>
    <property type="molecule type" value="Genomic_DNA"/>
</dbReference>
<name>S4ANC0_9ACTN</name>
<accession>S4ANC0</accession>
<reference evidence="1 2" key="1">
    <citation type="submission" date="2013-02" db="EMBL/GenBank/DDBJ databases">
        <title>Draft Genome Sequence of Streptomyces aurantiacus, Which Produces Setomimycin.</title>
        <authorList>
            <person name="Gruening B.A."/>
            <person name="Praeg A."/>
            <person name="Erxleben A."/>
            <person name="Guenther S."/>
            <person name="Mueller M."/>
        </authorList>
    </citation>
    <scope>NUCLEOTIDE SEQUENCE [LARGE SCALE GENOMIC DNA]</scope>
    <source>
        <strain evidence="1 2">JA 4570</strain>
    </source>
</reference>
<comment type="caution">
    <text evidence="1">The sequence shown here is derived from an EMBL/GenBank/DDBJ whole genome shotgun (WGS) entry which is preliminary data.</text>
</comment>
<dbReference type="AlphaFoldDB" id="S4ANC0"/>
<sequence>MNATDQVARSEELYRIYRAHLDTCPRRHIGILADCAEGARMLRAVHASRLAASRGR</sequence>
<dbReference type="PATRIC" id="fig|1286094.4.peg.3966"/>
<dbReference type="RefSeq" id="WP_016642138.1">
    <property type="nucleotide sequence ID" value="NZ_AOPZ01000198.1"/>
</dbReference>
<gene>
    <name evidence="1" type="ORF">STRAU_4011</name>
</gene>
<keyword evidence="2" id="KW-1185">Reference proteome</keyword>
<evidence type="ECO:0000313" key="1">
    <source>
        <dbReference type="EMBL" id="EPH42927.1"/>
    </source>
</evidence>
<proteinExistence type="predicted"/>
<dbReference type="Proteomes" id="UP000014629">
    <property type="component" value="Unassembled WGS sequence"/>
</dbReference>
<organism evidence="1 2">
    <name type="scientific">Streptomyces aurantiacus JA 4570</name>
    <dbReference type="NCBI Taxonomy" id="1286094"/>
    <lineage>
        <taxon>Bacteria</taxon>
        <taxon>Bacillati</taxon>
        <taxon>Actinomycetota</taxon>
        <taxon>Actinomycetes</taxon>
        <taxon>Kitasatosporales</taxon>
        <taxon>Streptomycetaceae</taxon>
        <taxon>Streptomyces</taxon>
        <taxon>Streptomyces aurantiacus group</taxon>
    </lineage>
</organism>